<evidence type="ECO:0000313" key="3">
    <source>
        <dbReference type="WBParaSite" id="nOo.2.0.1.t10566-RA"/>
    </source>
</evidence>
<dbReference type="STRING" id="42157.A0A182ER01"/>
<dbReference type="EMBL" id="UYRW01006198">
    <property type="protein sequence ID" value="VDM94293.1"/>
    <property type="molecule type" value="Genomic_DNA"/>
</dbReference>
<sequence>MMHCLPASDEVFFAALSDRMVSEKRRRWLSQANLCHVFVSTSTDIALCEFFARVVNRLRATPALFAALDEVSQPIEICDNTLNVQFINHAYETSTGFKR</sequence>
<gene>
    <name evidence="1" type="ORF">NOO_LOCUS10566</name>
</gene>
<name>A0A182ER01_ONCOC</name>
<reference evidence="1 2" key="2">
    <citation type="submission" date="2018-08" db="EMBL/GenBank/DDBJ databases">
        <authorList>
            <person name="Laetsch R D."/>
            <person name="Stevens L."/>
            <person name="Kumar S."/>
            <person name="Blaxter L. M."/>
        </authorList>
    </citation>
    <scope>NUCLEOTIDE SEQUENCE [LARGE SCALE GENOMIC DNA]</scope>
</reference>
<dbReference type="OrthoDB" id="5868522at2759"/>
<keyword evidence="2" id="KW-1185">Reference proteome</keyword>
<proteinExistence type="predicted"/>
<dbReference type="Proteomes" id="UP000271087">
    <property type="component" value="Unassembled WGS sequence"/>
</dbReference>
<dbReference type="AlphaFoldDB" id="A0A182ER01"/>
<organism evidence="3">
    <name type="scientific">Onchocerca ochengi</name>
    <name type="common">Filarial nematode worm</name>
    <dbReference type="NCBI Taxonomy" id="42157"/>
    <lineage>
        <taxon>Eukaryota</taxon>
        <taxon>Metazoa</taxon>
        <taxon>Ecdysozoa</taxon>
        <taxon>Nematoda</taxon>
        <taxon>Chromadorea</taxon>
        <taxon>Rhabditida</taxon>
        <taxon>Spirurina</taxon>
        <taxon>Spiruromorpha</taxon>
        <taxon>Filarioidea</taxon>
        <taxon>Onchocercidae</taxon>
        <taxon>Onchocerca</taxon>
    </lineage>
</organism>
<accession>A0A182ER01</accession>
<evidence type="ECO:0000313" key="2">
    <source>
        <dbReference type="Proteomes" id="UP000271087"/>
    </source>
</evidence>
<reference evidence="3" key="1">
    <citation type="submission" date="2016-06" db="UniProtKB">
        <authorList>
            <consortium name="WormBaseParasite"/>
        </authorList>
    </citation>
    <scope>IDENTIFICATION</scope>
</reference>
<dbReference type="WBParaSite" id="nOo.2.0.1.t10566-RA">
    <property type="protein sequence ID" value="nOo.2.0.1.t10566-RA"/>
    <property type="gene ID" value="nOo.2.0.1.g10566"/>
</dbReference>
<protein>
    <submittedName>
        <fullName evidence="3">PAS domain-containing protein</fullName>
    </submittedName>
</protein>
<evidence type="ECO:0000313" key="1">
    <source>
        <dbReference type="EMBL" id="VDM94293.1"/>
    </source>
</evidence>